<evidence type="ECO:0000313" key="1">
    <source>
        <dbReference type="EMBL" id="KZV30986.1"/>
    </source>
</evidence>
<sequence length="154" mass="17143">MDEVYQESSASSTGTQLTNVITMATTHLFEWWELPTGPHGDTNSQRGVEVTGASQHLILFSTQHTSTINIINRFTKDQAQDVISDHTSSAQGKLHSAPDSLHKLRSDRTLSIQLRMLYPAYNNQKTHDTLRSQHINLEQLATCIVAQLEATGPM</sequence>
<gene>
    <name evidence="1" type="ORF">F511_31543</name>
</gene>
<proteinExistence type="predicted"/>
<accession>A0A2Z7BGA3</accession>
<reference evidence="1 2" key="1">
    <citation type="journal article" date="2015" name="Proc. Natl. Acad. Sci. U.S.A.">
        <title>The resurrection genome of Boea hygrometrica: A blueprint for survival of dehydration.</title>
        <authorList>
            <person name="Xiao L."/>
            <person name="Yang G."/>
            <person name="Zhang L."/>
            <person name="Yang X."/>
            <person name="Zhao S."/>
            <person name="Ji Z."/>
            <person name="Zhou Q."/>
            <person name="Hu M."/>
            <person name="Wang Y."/>
            <person name="Chen M."/>
            <person name="Xu Y."/>
            <person name="Jin H."/>
            <person name="Xiao X."/>
            <person name="Hu G."/>
            <person name="Bao F."/>
            <person name="Hu Y."/>
            <person name="Wan P."/>
            <person name="Li L."/>
            <person name="Deng X."/>
            <person name="Kuang T."/>
            <person name="Xiang C."/>
            <person name="Zhu J.K."/>
            <person name="Oliver M.J."/>
            <person name="He Y."/>
        </authorList>
    </citation>
    <scope>NUCLEOTIDE SEQUENCE [LARGE SCALE GENOMIC DNA]</scope>
    <source>
        <strain evidence="2">cv. XS01</strain>
    </source>
</reference>
<evidence type="ECO:0000313" key="2">
    <source>
        <dbReference type="Proteomes" id="UP000250235"/>
    </source>
</evidence>
<organism evidence="1 2">
    <name type="scientific">Dorcoceras hygrometricum</name>
    <dbReference type="NCBI Taxonomy" id="472368"/>
    <lineage>
        <taxon>Eukaryota</taxon>
        <taxon>Viridiplantae</taxon>
        <taxon>Streptophyta</taxon>
        <taxon>Embryophyta</taxon>
        <taxon>Tracheophyta</taxon>
        <taxon>Spermatophyta</taxon>
        <taxon>Magnoliopsida</taxon>
        <taxon>eudicotyledons</taxon>
        <taxon>Gunneridae</taxon>
        <taxon>Pentapetalae</taxon>
        <taxon>asterids</taxon>
        <taxon>lamiids</taxon>
        <taxon>Lamiales</taxon>
        <taxon>Gesneriaceae</taxon>
        <taxon>Didymocarpoideae</taxon>
        <taxon>Trichosporeae</taxon>
        <taxon>Loxocarpinae</taxon>
        <taxon>Dorcoceras</taxon>
    </lineage>
</organism>
<name>A0A2Z7BGA3_9LAMI</name>
<keyword evidence="2" id="KW-1185">Reference proteome</keyword>
<dbReference type="EMBL" id="KV007764">
    <property type="protein sequence ID" value="KZV30986.1"/>
    <property type="molecule type" value="Genomic_DNA"/>
</dbReference>
<dbReference type="Proteomes" id="UP000250235">
    <property type="component" value="Unassembled WGS sequence"/>
</dbReference>
<protein>
    <submittedName>
        <fullName evidence="1">Uncharacterized protein</fullName>
    </submittedName>
</protein>
<dbReference type="AlphaFoldDB" id="A0A2Z7BGA3"/>